<evidence type="ECO:0000313" key="5">
    <source>
        <dbReference type="Proteomes" id="UP000195402"/>
    </source>
</evidence>
<dbReference type="GO" id="GO:0009850">
    <property type="term" value="P:auxin metabolic process"/>
    <property type="evidence" value="ECO:0007669"/>
    <property type="project" value="TreeGrafter"/>
</dbReference>
<evidence type="ECO:0000259" key="3">
    <source>
        <dbReference type="Pfam" id="PF07687"/>
    </source>
</evidence>
<dbReference type="SUPFAM" id="SSF55031">
    <property type="entry name" value="Bacterial exopeptidase dimerisation domain"/>
    <property type="match status" value="1"/>
</dbReference>
<dbReference type="InParanoid" id="A0A200Q9D7"/>
<evidence type="ECO:0000256" key="2">
    <source>
        <dbReference type="ARBA" id="ARBA00022801"/>
    </source>
</evidence>
<dbReference type="AlphaFoldDB" id="A0A200Q9D7"/>
<name>A0A200Q9D7_MACCD</name>
<accession>A0A200Q9D7</accession>
<evidence type="ECO:0000256" key="1">
    <source>
        <dbReference type="ARBA" id="ARBA00006153"/>
    </source>
</evidence>
<feature type="domain" description="Peptidase M20 dimerisation" evidence="3">
    <location>
        <begin position="19"/>
        <end position="117"/>
    </location>
</feature>
<comment type="similarity">
    <text evidence="1">Belongs to the peptidase M20 family.</text>
</comment>
<keyword evidence="2" id="KW-0378">Hydrolase</keyword>
<proteinExistence type="inferred from homology"/>
<dbReference type="OrthoDB" id="6119954at2759"/>
<comment type="caution">
    <text evidence="4">The sequence shown here is derived from an EMBL/GenBank/DDBJ whole genome shotgun (WGS) entry which is preliminary data.</text>
</comment>
<dbReference type="InterPro" id="IPR036264">
    <property type="entry name" value="Bact_exopeptidase_dim_dom"/>
</dbReference>
<dbReference type="GO" id="GO:0005783">
    <property type="term" value="C:endoplasmic reticulum"/>
    <property type="evidence" value="ECO:0007669"/>
    <property type="project" value="TreeGrafter"/>
</dbReference>
<dbReference type="GO" id="GO:0010179">
    <property type="term" value="F:IAA-Ala conjugate hydrolase activity"/>
    <property type="evidence" value="ECO:0007669"/>
    <property type="project" value="TreeGrafter"/>
</dbReference>
<dbReference type="STRING" id="56857.A0A200Q9D7"/>
<dbReference type="InterPro" id="IPR017439">
    <property type="entry name" value="Amidohydrolase"/>
</dbReference>
<dbReference type="Gene3D" id="3.30.70.360">
    <property type="match status" value="1"/>
</dbReference>
<organism evidence="4 5">
    <name type="scientific">Macleaya cordata</name>
    <name type="common">Five-seeded plume-poppy</name>
    <name type="synonym">Bocconia cordata</name>
    <dbReference type="NCBI Taxonomy" id="56857"/>
    <lineage>
        <taxon>Eukaryota</taxon>
        <taxon>Viridiplantae</taxon>
        <taxon>Streptophyta</taxon>
        <taxon>Embryophyta</taxon>
        <taxon>Tracheophyta</taxon>
        <taxon>Spermatophyta</taxon>
        <taxon>Magnoliopsida</taxon>
        <taxon>Ranunculales</taxon>
        <taxon>Papaveraceae</taxon>
        <taxon>Papaveroideae</taxon>
        <taxon>Macleaya</taxon>
    </lineage>
</organism>
<dbReference type="Pfam" id="PF07687">
    <property type="entry name" value="M20_dimer"/>
    <property type="match status" value="1"/>
</dbReference>
<dbReference type="InterPro" id="IPR011650">
    <property type="entry name" value="Peptidase_M20_dimer"/>
</dbReference>
<dbReference type="PANTHER" id="PTHR11014:SF63">
    <property type="entry name" value="METALLOPEPTIDASE, PUTATIVE (AFU_ORTHOLOGUE AFUA_6G09600)-RELATED"/>
    <property type="match status" value="1"/>
</dbReference>
<protein>
    <submittedName>
        <fullName evidence="4">Peptidase M20</fullName>
    </submittedName>
</protein>
<reference evidence="4 5" key="1">
    <citation type="journal article" date="2017" name="Mol. Plant">
        <title>The Genome of Medicinal Plant Macleaya cordata Provides New Insights into Benzylisoquinoline Alkaloids Metabolism.</title>
        <authorList>
            <person name="Liu X."/>
            <person name="Liu Y."/>
            <person name="Huang P."/>
            <person name="Ma Y."/>
            <person name="Qing Z."/>
            <person name="Tang Q."/>
            <person name="Cao H."/>
            <person name="Cheng P."/>
            <person name="Zheng Y."/>
            <person name="Yuan Z."/>
            <person name="Zhou Y."/>
            <person name="Liu J."/>
            <person name="Tang Z."/>
            <person name="Zhuo Y."/>
            <person name="Zhang Y."/>
            <person name="Yu L."/>
            <person name="Huang J."/>
            <person name="Yang P."/>
            <person name="Peng Q."/>
            <person name="Zhang J."/>
            <person name="Jiang W."/>
            <person name="Zhang Z."/>
            <person name="Lin K."/>
            <person name="Ro D.K."/>
            <person name="Chen X."/>
            <person name="Xiong X."/>
            <person name="Shang Y."/>
            <person name="Huang S."/>
            <person name="Zeng J."/>
        </authorList>
    </citation>
    <scope>NUCLEOTIDE SEQUENCE [LARGE SCALE GENOMIC DNA]</scope>
    <source>
        <strain evidence="5">cv. BLH2017</strain>
        <tissue evidence="4">Root</tissue>
    </source>
</reference>
<dbReference type="EMBL" id="MVGT01002634">
    <property type="protein sequence ID" value="OVA07099.1"/>
    <property type="molecule type" value="Genomic_DNA"/>
</dbReference>
<dbReference type="FunFam" id="3.30.70.360:FF:000001">
    <property type="entry name" value="N-acetyldiaminopimelate deacetylase"/>
    <property type="match status" value="1"/>
</dbReference>
<dbReference type="Proteomes" id="UP000195402">
    <property type="component" value="Unassembled WGS sequence"/>
</dbReference>
<keyword evidence="5" id="KW-1185">Reference proteome</keyword>
<dbReference type="Gene3D" id="3.40.630.10">
    <property type="entry name" value="Zn peptidases"/>
    <property type="match status" value="1"/>
</dbReference>
<gene>
    <name evidence="4" type="ORF">BVC80_1289g13</name>
</gene>
<evidence type="ECO:0000313" key="4">
    <source>
        <dbReference type="EMBL" id="OVA07099.1"/>
    </source>
</evidence>
<sequence length="139" mass="14642">MPSLPTGTIASRPGPLMAGAARFVATIQGKGGHAANPHGAKDPVLAASFTILALQQIVSRETNPLEGRVVTVGFIECGQAGNVIPASVKFGGTFRSLTTEGLSYLRQRIKEVIEAQAIVHRCTAVVDFMEDKIIPYPAT</sequence>
<dbReference type="PANTHER" id="PTHR11014">
    <property type="entry name" value="PEPTIDASE M20 FAMILY MEMBER"/>
    <property type="match status" value="1"/>
</dbReference>